<dbReference type="RefSeq" id="WP_114409699.1">
    <property type="nucleotide sequence ID" value="NZ_QOWE01000033.1"/>
</dbReference>
<organism evidence="1 2">
    <name type="scientific">Larkinella punicea</name>
    <dbReference type="NCBI Taxonomy" id="2315727"/>
    <lineage>
        <taxon>Bacteria</taxon>
        <taxon>Pseudomonadati</taxon>
        <taxon>Bacteroidota</taxon>
        <taxon>Cytophagia</taxon>
        <taxon>Cytophagales</taxon>
        <taxon>Spirosomataceae</taxon>
        <taxon>Larkinella</taxon>
    </lineage>
</organism>
<evidence type="ECO:0000313" key="2">
    <source>
        <dbReference type="Proteomes" id="UP000253383"/>
    </source>
</evidence>
<proteinExistence type="predicted"/>
<comment type="caution">
    <text evidence="1">The sequence shown here is derived from an EMBL/GenBank/DDBJ whole genome shotgun (WGS) entry which is preliminary data.</text>
</comment>
<keyword evidence="2" id="KW-1185">Reference proteome</keyword>
<evidence type="ECO:0000313" key="1">
    <source>
        <dbReference type="EMBL" id="RCR65959.1"/>
    </source>
</evidence>
<protein>
    <submittedName>
        <fullName evidence="1">Uncharacterized protein</fullName>
    </submittedName>
</protein>
<reference evidence="1 2" key="1">
    <citation type="submission" date="2018-07" db="EMBL/GenBank/DDBJ databases">
        <title>Genome analysis of Larkinella rosea.</title>
        <authorList>
            <person name="Zhou Z."/>
            <person name="Wang G."/>
        </authorList>
    </citation>
    <scope>NUCLEOTIDE SEQUENCE [LARGE SCALE GENOMIC DNA]</scope>
    <source>
        <strain evidence="2">zzj9</strain>
    </source>
</reference>
<dbReference type="Proteomes" id="UP000253383">
    <property type="component" value="Unassembled WGS sequence"/>
</dbReference>
<dbReference type="AlphaFoldDB" id="A0A368JE58"/>
<dbReference type="EMBL" id="QOWE01000033">
    <property type="protein sequence ID" value="RCR65959.1"/>
    <property type="molecule type" value="Genomic_DNA"/>
</dbReference>
<name>A0A368JE58_9BACT</name>
<gene>
    <name evidence="1" type="ORF">DUE52_29515</name>
</gene>
<accession>A0A368JE58</accession>
<sequence length="167" mass="19552">MELLFRKAKYMGLVIFLALVGSTSRYRSGDFPVNPAPLAKDCFSGKWGNDFVLCDKERSGKKGKSNQKNRLEEELVLQFKGKDKGELSFYDCRNTKRSDLSISFHYEVANEVIRFYWEGKPDEIETYKAAFNFRDTFRYDCRKDTLVFTDGFLNNTLYQGSTYFVRR</sequence>